<dbReference type="InterPro" id="IPR001867">
    <property type="entry name" value="OmpR/PhoB-type_DNA-bd"/>
</dbReference>
<dbReference type="OrthoDB" id="6311790at2"/>
<reference evidence="4" key="1">
    <citation type="journal article" date="2014" name="Int. J. Syst. Evol. Microbiol.">
        <title>Complete genome of a new Firmicutes species belonging to the dominant human colonic microbiota ('Ruminococcus bicirculans') reveals two chromosomes and a selective capacity to utilize plant glucans.</title>
        <authorList>
            <consortium name="NISC Comparative Sequencing Program"/>
            <person name="Wegmann U."/>
            <person name="Louis P."/>
            <person name="Goesmann A."/>
            <person name="Henrissat B."/>
            <person name="Duncan S.H."/>
            <person name="Flint H.J."/>
        </authorList>
    </citation>
    <scope>NUCLEOTIDE SEQUENCE</scope>
    <source>
        <strain evidence="4">NBRC 105001</strain>
    </source>
</reference>
<proteinExistence type="predicted"/>
<dbReference type="Gene3D" id="1.10.10.10">
    <property type="entry name" value="Winged helix-like DNA-binding domain superfamily/Winged helix DNA-binding domain"/>
    <property type="match status" value="1"/>
</dbReference>
<dbReference type="PROSITE" id="PS51755">
    <property type="entry name" value="OMPR_PHOB"/>
    <property type="match status" value="1"/>
</dbReference>
<dbReference type="GO" id="GO:0000160">
    <property type="term" value="P:phosphorelay signal transduction system"/>
    <property type="evidence" value="ECO:0007669"/>
    <property type="project" value="InterPro"/>
</dbReference>
<dbReference type="CDD" id="cd00383">
    <property type="entry name" value="trans_reg_C"/>
    <property type="match status" value="1"/>
</dbReference>
<dbReference type="EMBL" id="MSCP01000001">
    <property type="protein sequence ID" value="PQJ92677.1"/>
    <property type="molecule type" value="Genomic_DNA"/>
</dbReference>
<dbReference type="GO" id="GO:0006355">
    <property type="term" value="P:regulation of DNA-templated transcription"/>
    <property type="evidence" value="ECO:0007669"/>
    <property type="project" value="InterPro"/>
</dbReference>
<dbReference type="NCBIfam" id="NF007540">
    <property type="entry name" value="PRK10153.1"/>
    <property type="match status" value="1"/>
</dbReference>
<keyword evidence="7" id="KW-1185">Reference proteome</keyword>
<evidence type="ECO:0000313" key="6">
    <source>
        <dbReference type="Proteomes" id="UP000239273"/>
    </source>
</evidence>
<dbReference type="Gene3D" id="1.25.40.10">
    <property type="entry name" value="Tetratricopeptide repeat domain"/>
    <property type="match status" value="1"/>
</dbReference>
<dbReference type="InterPro" id="IPR016032">
    <property type="entry name" value="Sig_transdc_resp-reg_C-effctor"/>
</dbReference>
<dbReference type="EMBL" id="BSOU01000004">
    <property type="protein sequence ID" value="GLR74748.1"/>
    <property type="molecule type" value="Genomic_DNA"/>
</dbReference>
<feature type="DNA-binding region" description="OmpR/PhoB-type" evidence="2">
    <location>
        <begin position="3"/>
        <end position="102"/>
    </location>
</feature>
<evidence type="ECO:0000313" key="5">
    <source>
        <dbReference type="EMBL" id="PQJ92677.1"/>
    </source>
</evidence>
<evidence type="ECO:0000259" key="3">
    <source>
        <dbReference type="PROSITE" id="PS51755"/>
    </source>
</evidence>
<reference evidence="4" key="4">
    <citation type="submission" date="2023-01" db="EMBL/GenBank/DDBJ databases">
        <title>Draft genome sequence of Aliivibrio sifiae strain NBRC 105001.</title>
        <authorList>
            <person name="Sun Q."/>
            <person name="Mori K."/>
        </authorList>
    </citation>
    <scope>NUCLEOTIDE SEQUENCE</scope>
    <source>
        <strain evidence="4">NBRC 105001</strain>
    </source>
</reference>
<dbReference type="Pfam" id="PF00486">
    <property type="entry name" value="Trans_reg_C"/>
    <property type="match status" value="1"/>
</dbReference>
<gene>
    <name evidence="4" type="primary">cadC</name>
    <name evidence="5" type="ORF">BTO23_00880</name>
    <name evidence="4" type="ORF">GCM10007855_16220</name>
</gene>
<protein>
    <submittedName>
        <fullName evidence="5">Transcriptional regulator CadC</fullName>
    </submittedName>
</protein>
<reference evidence="7" key="3">
    <citation type="journal article" date="2019" name="Int. J. Syst. Evol. Microbiol.">
        <title>The Global Catalogue of Microorganisms (GCM) 10K type strain sequencing project: providing services to taxonomists for standard genome sequencing and annotation.</title>
        <authorList>
            <consortium name="The Broad Institute Genomics Platform"/>
            <consortium name="The Broad Institute Genome Sequencing Center for Infectious Disease"/>
            <person name="Wu L."/>
            <person name="Ma J."/>
        </authorList>
    </citation>
    <scope>NUCLEOTIDE SEQUENCE [LARGE SCALE GENOMIC DNA]</scope>
    <source>
        <strain evidence="7">NBRC 105001</strain>
    </source>
</reference>
<dbReference type="AlphaFoldDB" id="A0A2S7XG38"/>
<evidence type="ECO:0000313" key="4">
    <source>
        <dbReference type="EMBL" id="GLR74748.1"/>
    </source>
</evidence>
<keyword evidence="1 2" id="KW-0238">DNA-binding</keyword>
<reference evidence="5 6" key="2">
    <citation type="submission" date="2016-12" db="EMBL/GenBank/DDBJ databases">
        <title>Diversity of luminous bacteria.</title>
        <authorList>
            <person name="Yoshizawa S."/>
            <person name="Kogure K."/>
        </authorList>
    </citation>
    <scope>NUCLEOTIDE SEQUENCE [LARGE SCALE GENOMIC DNA]</scope>
    <source>
        <strain evidence="5 6">NBRC 105001</strain>
    </source>
</reference>
<dbReference type="InterPro" id="IPR011990">
    <property type="entry name" value="TPR-like_helical_dom_sf"/>
</dbReference>
<name>A0A2S7XG38_9GAMM</name>
<dbReference type="SMART" id="SM00862">
    <property type="entry name" value="Trans_reg_C"/>
    <property type="match status" value="1"/>
</dbReference>
<dbReference type="Proteomes" id="UP001156660">
    <property type="component" value="Unassembled WGS sequence"/>
</dbReference>
<dbReference type="RefSeq" id="WP_105062818.1">
    <property type="nucleotide sequence ID" value="NZ_BSOU01000004.1"/>
</dbReference>
<evidence type="ECO:0000256" key="2">
    <source>
        <dbReference type="PROSITE-ProRule" id="PRU01091"/>
    </source>
</evidence>
<dbReference type="SUPFAM" id="SSF46894">
    <property type="entry name" value="C-terminal effector domain of the bipartite response regulators"/>
    <property type="match status" value="1"/>
</dbReference>
<comment type="caution">
    <text evidence="5">The sequence shown here is derived from an EMBL/GenBank/DDBJ whole genome shotgun (WGS) entry which is preliminary data.</text>
</comment>
<evidence type="ECO:0000313" key="7">
    <source>
        <dbReference type="Proteomes" id="UP001156660"/>
    </source>
</evidence>
<dbReference type="GO" id="GO:0003677">
    <property type="term" value="F:DNA binding"/>
    <property type="evidence" value="ECO:0007669"/>
    <property type="project" value="UniProtKB-UniRule"/>
</dbReference>
<feature type="domain" description="OmpR/PhoB-type" evidence="3">
    <location>
        <begin position="3"/>
        <end position="102"/>
    </location>
</feature>
<dbReference type="InterPro" id="IPR036388">
    <property type="entry name" value="WH-like_DNA-bd_sf"/>
</dbReference>
<accession>A0A2S7XG38</accession>
<sequence>MVGLCFQINDWTLVIEENKLYRQDREVSVEPRLVNLLRFLAQHSGEVFCRDELIQHVWDGAFVTDQVVTQSIFELRKILRDGRLDNARYLVTVPKRGYKLVAETKLVNLEDTEFWKPCDRFIPVTPPVPESKLPHDSHDIIENKEEKEVTPDLSFPSGPLTRAIATISKDVEKEKKKQGSGFNSFHRWKLLAFDAFLVCILIAVIVSTAYQQTSTHITKAIDIDLIEFNYHESRNQQADTEFLADGISQKLMADLSSVGNYRVQLNKTDFTTGILPGKVVNVRVEEQQNKTYLDVEYHSNTSNKVLFSRQYRMTNANLEKVLRQSSLDLMRALGVSVSKEKMDSLMRGLPKEEGLLEMLVKANHYINQSDRESFEKGIQLLEKISEKEPDNGYISAELYIAYNAFLALNPELELINDNSIKIENLSQYLVDNYGDNTNEMLPIRIYEALAMEAIKQDKKEDAQKYLDLAFSRRESPFSYILQGKLNELNGNLESAGDAYSRAFFMDTSLETYMLSENLIFYSDLENVAYFMYRAIKPSEVRLM</sequence>
<evidence type="ECO:0000256" key="1">
    <source>
        <dbReference type="ARBA" id="ARBA00023125"/>
    </source>
</evidence>
<organism evidence="5 6">
    <name type="scientific">Aliivibrio sifiae</name>
    <dbReference type="NCBI Taxonomy" id="566293"/>
    <lineage>
        <taxon>Bacteria</taxon>
        <taxon>Pseudomonadati</taxon>
        <taxon>Pseudomonadota</taxon>
        <taxon>Gammaproteobacteria</taxon>
        <taxon>Vibrionales</taxon>
        <taxon>Vibrionaceae</taxon>
        <taxon>Aliivibrio</taxon>
    </lineage>
</organism>
<dbReference type="Proteomes" id="UP000239273">
    <property type="component" value="Unassembled WGS sequence"/>
</dbReference>